<dbReference type="CDD" id="cd03349">
    <property type="entry name" value="LbH_XAT"/>
    <property type="match status" value="1"/>
</dbReference>
<dbReference type="SUPFAM" id="SSF51161">
    <property type="entry name" value="Trimeric LpxA-like enzymes"/>
    <property type="match status" value="1"/>
</dbReference>
<dbReference type="PANTHER" id="PTHR43300">
    <property type="entry name" value="ACETYLTRANSFERASE"/>
    <property type="match status" value="1"/>
</dbReference>
<evidence type="ECO:0000256" key="2">
    <source>
        <dbReference type="ARBA" id="ARBA00022679"/>
    </source>
</evidence>
<proteinExistence type="inferred from homology"/>
<dbReference type="GO" id="GO:0016746">
    <property type="term" value="F:acyltransferase activity"/>
    <property type="evidence" value="ECO:0007669"/>
    <property type="project" value="UniProtKB-KW"/>
</dbReference>
<evidence type="ECO:0000256" key="4">
    <source>
        <dbReference type="ARBA" id="ARBA00023315"/>
    </source>
</evidence>
<comment type="similarity">
    <text evidence="1">Belongs to the transferase hexapeptide repeat family.</text>
</comment>
<protein>
    <recommendedName>
        <fullName evidence="7">Phosphonate metabolim protein, transferase hexapeptide repeat family</fullName>
    </recommendedName>
</protein>
<dbReference type="EMBL" id="FNAP01000018">
    <property type="protein sequence ID" value="SDE96245.1"/>
    <property type="molecule type" value="Genomic_DNA"/>
</dbReference>
<evidence type="ECO:0000313" key="5">
    <source>
        <dbReference type="EMBL" id="SDE96245.1"/>
    </source>
</evidence>
<dbReference type="InterPro" id="IPR017694">
    <property type="entry name" value="Phosphonate_tfrase_rpt"/>
</dbReference>
<evidence type="ECO:0000256" key="3">
    <source>
        <dbReference type="ARBA" id="ARBA00022737"/>
    </source>
</evidence>
<evidence type="ECO:0000256" key="1">
    <source>
        <dbReference type="ARBA" id="ARBA00007274"/>
    </source>
</evidence>
<keyword evidence="4" id="KW-0012">Acyltransferase</keyword>
<dbReference type="RefSeq" id="WP_092787906.1">
    <property type="nucleotide sequence ID" value="NZ_FNAP01000018.1"/>
</dbReference>
<reference evidence="5 6" key="1">
    <citation type="submission" date="2016-10" db="EMBL/GenBank/DDBJ databases">
        <authorList>
            <person name="de Groot N.N."/>
        </authorList>
    </citation>
    <scope>NUCLEOTIDE SEQUENCE [LARGE SCALE GENOMIC DNA]</scope>
    <source>
        <strain evidence="5 6">ATCC 700224</strain>
    </source>
</reference>
<dbReference type="Proteomes" id="UP000199412">
    <property type="component" value="Unassembled WGS sequence"/>
</dbReference>
<dbReference type="NCBIfam" id="TIGR03308">
    <property type="entry name" value="phn_thr-fam"/>
    <property type="match status" value="1"/>
</dbReference>
<sequence>MSAGTLSERPTVDPTATVTKSTLGRWTEVQERVNLTEVSMGDYSYICNDSEAFATTIGKFVSIAAHTRLNPGNHPMTRASQHHFTYRAGKFDLGEDDAAFFDWRRASPVTIGHDIWIGHGAIVLPGVSIGDGAVVGAGAVVSRDVAPYTIVAGVPAKPIRARFPANIVAALGRIRWWDWDHDTLRARLGDFRALDIAAFCARYDPGSTKPA</sequence>
<organism evidence="5 6">
    <name type="scientific">Rhodospira trueperi</name>
    <dbReference type="NCBI Taxonomy" id="69960"/>
    <lineage>
        <taxon>Bacteria</taxon>
        <taxon>Pseudomonadati</taxon>
        <taxon>Pseudomonadota</taxon>
        <taxon>Alphaproteobacteria</taxon>
        <taxon>Rhodospirillales</taxon>
        <taxon>Rhodospirillaceae</taxon>
        <taxon>Rhodospira</taxon>
    </lineage>
</organism>
<dbReference type="InterPro" id="IPR050179">
    <property type="entry name" value="Trans_hexapeptide_repeat"/>
</dbReference>
<dbReference type="InterPro" id="IPR011004">
    <property type="entry name" value="Trimer_LpxA-like_sf"/>
</dbReference>
<dbReference type="Pfam" id="PF00132">
    <property type="entry name" value="Hexapep"/>
    <property type="match status" value="1"/>
</dbReference>
<dbReference type="OrthoDB" id="9815592at2"/>
<keyword evidence="3" id="KW-0677">Repeat</keyword>
<dbReference type="PANTHER" id="PTHR43300:SF11">
    <property type="entry name" value="ACETYLTRANSFERASE RV3034C-RELATED"/>
    <property type="match status" value="1"/>
</dbReference>
<dbReference type="AlphaFoldDB" id="A0A1G7H787"/>
<dbReference type="STRING" id="69960.SAMN05421720_11833"/>
<name>A0A1G7H787_9PROT</name>
<dbReference type="InterPro" id="IPR001451">
    <property type="entry name" value="Hexapep"/>
</dbReference>
<evidence type="ECO:0000313" key="6">
    <source>
        <dbReference type="Proteomes" id="UP000199412"/>
    </source>
</evidence>
<dbReference type="InterPro" id="IPR018357">
    <property type="entry name" value="Hexapep_transf_CS"/>
</dbReference>
<dbReference type="PROSITE" id="PS00101">
    <property type="entry name" value="HEXAPEP_TRANSFERASES"/>
    <property type="match status" value="1"/>
</dbReference>
<gene>
    <name evidence="5" type="ORF">SAMN05421720_11833</name>
</gene>
<evidence type="ECO:0008006" key="7">
    <source>
        <dbReference type="Google" id="ProtNLM"/>
    </source>
</evidence>
<dbReference type="Gene3D" id="2.160.10.10">
    <property type="entry name" value="Hexapeptide repeat proteins"/>
    <property type="match status" value="1"/>
</dbReference>
<accession>A0A1G7H787</accession>
<keyword evidence="2" id="KW-0808">Transferase</keyword>
<keyword evidence="6" id="KW-1185">Reference proteome</keyword>